<dbReference type="InParanoid" id="A0A1X7TYV1"/>
<evidence type="ECO:0000313" key="1">
    <source>
        <dbReference type="EnsemblMetazoa" id="Aqu2.1.20446_001"/>
    </source>
</evidence>
<protein>
    <submittedName>
        <fullName evidence="1">Uncharacterized protein</fullName>
    </submittedName>
</protein>
<sequence length="82" mass="9407">MLTDIKAVGFWNCSRQSAFFDGRIFNPTEYSCCNQSLYACYDHHELEKRHLYEDTVILVENRCCTPLVFLTSGGIGPLLQIL</sequence>
<dbReference type="AlphaFoldDB" id="A0A1X7TYV1"/>
<accession>A0A1X7TYV1</accession>
<name>A0A1X7TYV1_AMPQE</name>
<proteinExistence type="predicted"/>
<organism evidence="1">
    <name type="scientific">Amphimedon queenslandica</name>
    <name type="common">Sponge</name>
    <dbReference type="NCBI Taxonomy" id="400682"/>
    <lineage>
        <taxon>Eukaryota</taxon>
        <taxon>Metazoa</taxon>
        <taxon>Porifera</taxon>
        <taxon>Demospongiae</taxon>
        <taxon>Heteroscleromorpha</taxon>
        <taxon>Haplosclerida</taxon>
        <taxon>Niphatidae</taxon>
        <taxon>Amphimedon</taxon>
    </lineage>
</organism>
<dbReference type="EnsemblMetazoa" id="Aqu2.1.20446_001">
    <property type="protein sequence ID" value="Aqu2.1.20446_001"/>
    <property type="gene ID" value="Aqu2.1.20446"/>
</dbReference>
<reference evidence="1" key="1">
    <citation type="submission" date="2017-05" db="UniProtKB">
        <authorList>
            <consortium name="EnsemblMetazoa"/>
        </authorList>
    </citation>
    <scope>IDENTIFICATION</scope>
</reference>